<dbReference type="RefSeq" id="WP_379567166.1">
    <property type="nucleotide sequence ID" value="NZ_JBHSQK010000043.1"/>
</dbReference>
<proteinExistence type="predicted"/>
<accession>A0ABW1ICI3</accession>
<dbReference type="EMBL" id="JBHSQK010000043">
    <property type="protein sequence ID" value="MFC5950027.1"/>
    <property type="molecule type" value="Genomic_DNA"/>
</dbReference>
<dbReference type="Proteomes" id="UP001596119">
    <property type="component" value="Unassembled WGS sequence"/>
</dbReference>
<sequence>MGQMYMQKFVYRDGATKEAIDAAWGEGFKAVARTGNWGDATKGVLHQRTYGTSWGGYVLIEVEDADAFAAYQLFHLQNYAHVVHVTYEPVYDMDRAFAGAVDAAR</sequence>
<organism evidence="1 2">
    <name type="scientific">Pseudonocardia lutea</name>
    <dbReference type="NCBI Taxonomy" id="2172015"/>
    <lineage>
        <taxon>Bacteria</taxon>
        <taxon>Bacillati</taxon>
        <taxon>Actinomycetota</taxon>
        <taxon>Actinomycetes</taxon>
        <taxon>Pseudonocardiales</taxon>
        <taxon>Pseudonocardiaceae</taxon>
        <taxon>Pseudonocardia</taxon>
    </lineage>
</organism>
<keyword evidence="2" id="KW-1185">Reference proteome</keyword>
<protein>
    <recommendedName>
        <fullName evidence="3">DUF3303 domain-containing protein</fullName>
    </recommendedName>
</protein>
<gene>
    <name evidence="1" type="ORF">ACFQH9_17280</name>
</gene>
<comment type="caution">
    <text evidence="1">The sequence shown here is derived from an EMBL/GenBank/DDBJ whole genome shotgun (WGS) entry which is preliminary data.</text>
</comment>
<evidence type="ECO:0008006" key="3">
    <source>
        <dbReference type="Google" id="ProtNLM"/>
    </source>
</evidence>
<name>A0ABW1ICI3_9PSEU</name>
<evidence type="ECO:0000313" key="2">
    <source>
        <dbReference type="Proteomes" id="UP001596119"/>
    </source>
</evidence>
<evidence type="ECO:0000313" key="1">
    <source>
        <dbReference type="EMBL" id="MFC5950027.1"/>
    </source>
</evidence>
<reference evidence="2" key="1">
    <citation type="journal article" date="2019" name="Int. J. Syst. Evol. Microbiol.">
        <title>The Global Catalogue of Microorganisms (GCM) 10K type strain sequencing project: providing services to taxonomists for standard genome sequencing and annotation.</title>
        <authorList>
            <consortium name="The Broad Institute Genomics Platform"/>
            <consortium name="The Broad Institute Genome Sequencing Center for Infectious Disease"/>
            <person name="Wu L."/>
            <person name="Ma J."/>
        </authorList>
    </citation>
    <scope>NUCLEOTIDE SEQUENCE [LARGE SCALE GENOMIC DNA]</scope>
    <source>
        <strain evidence="2">CGMCC 4.7397</strain>
    </source>
</reference>